<dbReference type="PANTHER" id="PTHR37984:SF5">
    <property type="entry name" value="PROTEIN NYNRIN-LIKE"/>
    <property type="match status" value="1"/>
</dbReference>
<organism evidence="4">
    <name type="scientific">Echinostoma caproni</name>
    <dbReference type="NCBI Taxonomy" id="27848"/>
    <lineage>
        <taxon>Eukaryota</taxon>
        <taxon>Metazoa</taxon>
        <taxon>Spiralia</taxon>
        <taxon>Lophotrochozoa</taxon>
        <taxon>Platyhelminthes</taxon>
        <taxon>Trematoda</taxon>
        <taxon>Digenea</taxon>
        <taxon>Plagiorchiida</taxon>
        <taxon>Echinostomata</taxon>
        <taxon>Echinostomatoidea</taxon>
        <taxon>Echinostomatidae</taxon>
        <taxon>Echinostoma</taxon>
    </lineage>
</organism>
<reference evidence="4" key="1">
    <citation type="submission" date="2016-06" db="UniProtKB">
        <authorList>
            <consortium name="WormBaseParasite"/>
        </authorList>
    </citation>
    <scope>IDENTIFICATION</scope>
</reference>
<evidence type="ECO:0000259" key="1">
    <source>
        <dbReference type="Pfam" id="PF17921"/>
    </source>
</evidence>
<dbReference type="Proteomes" id="UP000272942">
    <property type="component" value="Unassembled WGS sequence"/>
</dbReference>
<dbReference type="WBParaSite" id="ECPE_0001124201-mRNA-1">
    <property type="protein sequence ID" value="ECPE_0001124201-mRNA-1"/>
    <property type="gene ID" value="ECPE_0001124201"/>
</dbReference>
<sequence length="142" mass="16443">MNPQKTLLLKHLPPANFEAVERAKLHSLTPVLDFIIQLQTEASRCNFGDQLQIQLRSRGDIKRRVTEFYKRREEISVTYDGVLCYNDRMIVNPTLRTAVLNDLHSGHLGIEKMKSLARLTCWWSELNHELNRVAKSCAECVH</sequence>
<dbReference type="Pfam" id="PF17921">
    <property type="entry name" value="Integrase_H2C2"/>
    <property type="match status" value="1"/>
</dbReference>
<dbReference type="EMBL" id="UZAN01050389">
    <property type="protein sequence ID" value="VDP88191.1"/>
    <property type="molecule type" value="Genomic_DNA"/>
</dbReference>
<proteinExistence type="predicted"/>
<gene>
    <name evidence="2" type="ORF">ECPE_LOCUS11208</name>
</gene>
<protein>
    <submittedName>
        <fullName evidence="4">Integrase_H2C2 domain-containing protein</fullName>
    </submittedName>
</protein>
<dbReference type="OrthoDB" id="7758825at2759"/>
<reference evidence="2 3" key="2">
    <citation type="submission" date="2018-11" db="EMBL/GenBank/DDBJ databases">
        <authorList>
            <consortium name="Pathogen Informatics"/>
        </authorList>
    </citation>
    <scope>NUCLEOTIDE SEQUENCE [LARGE SCALE GENOMIC DNA]</scope>
    <source>
        <strain evidence="2 3">Egypt</strain>
    </source>
</reference>
<dbReference type="InterPro" id="IPR050951">
    <property type="entry name" value="Retrovirus_Pol_polyprotein"/>
</dbReference>
<feature type="domain" description="Integrase zinc-binding" evidence="1">
    <location>
        <begin position="91"/>
        <end position="140"/>
    </location>
</feature>
<accession>A0A183AW72</accession>
<evidence type="ECO:0000313" key="4">
    <source>
        <dbReference type="WBParaSite" id="ECPE_0001124201-mRNA-1"/>
    </source>
</evidence>
<dbReference type="PANTHER" id="PTHR37984">
    <property type="entry name" value="PROTEIN CBG26694"/>
    <property type="match status" value="1"/>
</dbReference>
<evidence type="ECO:0000313" key="2">
    <source>
        <dbReference type="EMBL" id="VDP88191.1"/>
    </source>
</evidence>
<dbReference type="InterPro" id="IPR041588">
    <property type="entry name" value="Integrase_H2C2"/>
</dbReference>
<dbReference type="Gene3D" id="1.10.340.70">
    <property type="match status" value="1"/>
</dbReference>
<keyword evidence="3" id="KW-1185">Reference proteome</keyword>
<evidence type="ECO:0000313" key="3">
    <source>
        <dbReference type="Proteomes" id="UP000272942"/>
    </source>
</evidence>
<dbReference type="AlphaFoldDB" id="A0A183AW72"/>
<name>A0A183AW72_9TREM</name>